<reference evidence="1 2" key="1">
    <citation type="submission" date="2024-09" db="EMBL/GenBank/DDBJ databases">
        <title>Itraconazole resistance in Madurella fahalii resulting from another homologue of gene encoding cytochrome P450 14-alpha sterol demethylase (CYP51).</title>
        <authorList>
            <person name="Yoshioka I."/>
            <person name="Fahal A.H."/>
            <person name="Kaneko S."/>
            <person name="Yaguchi T."/>
        </authorList>
    </citation>
    <scope>NUCLEOTIDE SEQUENCE [LARGE SCALE GENOMIC DNA]</scope>
    <source>
        <strain evidence="1 2">IFM 68171</strain>
    </source>
</reference>
<gene>
    <name evidence="1" type="ORF">MFIFM68171_05835</name>
</gene>
<comment type="caution">
    <text evidence="1">The sequence shown here is derived from an EMBL/GenBank/DDBJ whole genome shotgun (WGS) entry which is preliminary data.</text>
</comment>
<dbReference type="Proteomes" id="UP001628179">
    <property type="component" value="Unassembled WGS sequence"/>
</dbReference>
<protein>
    <submittedName>
        <fullName evidence="1">Uncharacterized protein</fullName>
    </submittedName>
</protein>
<dbReference type="EMBL" id="BAAFSV010000003">
    <property type="protein sequence ID" value="GAB1315625.1"/>
    <property type="molecule type" value="Genomic_DNA"/>
</dbReference>
<evidence type="ECO:0000313" key="2">
    <source>
        <dbReference type="Proteomes" id="UP001628179"/>
    </source>
</evidence>
<evidence type="ECO:0000313" key="1">
    <source>
        <dbReference type="EMBL" id="GAB1315625.1"/>
    </source>
</evidence>
<name>A0ABQ0GD56_9PEZI</name>
<organism evidence="1 2">
    <name type="scientific">Madurella fahalii</name>
    <dbReference type="NCBI Taxonomy" id="1157608"/>
    <lineage>
        <taxon>Eukaryota</taxon>
        <taxon>Fungi</taxon>
        <taxon>Dikarya</taxon>
        <taxon>Ascomycota</taxon>
        <taxon>Pezizomycotina</taxon>
        <taxon>Sordariomycetes</taxon>
        <taxon>Sordariomycetidae</taxon>
        <taxon>Sordariales</taxon>
        <taxon>Sordariales incertae sedis</taxon>
        <taxon>Madurella</taxon>
    </lineage>
</organism>
<proteinExistence type="predicted"/>
<sequence>MAQLTVYILSGEFIHAETTPSAPLYHLSKSLDSLTHKVSSIYFSRIISDDVKNKLQGEDESSNCSSSFEPCPADQQRQQHEVVLYNLVHPLNSQYRTDIPAAYYMTSKSPFPGSTLGNIKLVSPSSPSLARKYLLPFHKPTFTALLNPSATSSSSPLFPPAVSSPESGSTVQSTTEQLQVLFTAKPRAGRGGRRVWEWLYADASGKQVIAREEGGDTKKQQQPSLVITAAPDQMTQETKDALVALWVLRLWWAVAEEKEFQKQAIIEMTPPESLSYGGMSKMTKRAGALGGFAAAGGAC</sequence>
<keyword evidence="2" id="KW-1185">Reference proteome</keyword>
<dbReference type="GeneID" id="98176578"/>
<accession>A0ABQ0GD56</accession>
<dbReference type="RefSeq" id="XP_070917356.1">
    <property type="nucleotide sequence ID" value="XM_071061255.1"/>
</dbReference>